<sequence length="81" mass="8447">YHQSSGGLLGASSTSLGSQGFGWEIDEGVVTAATSCFKVPTLLSRKSTIEHRLANSSLVVCKAFLMAPSIMEGRALANNTS</sequence>
<reference evidence="1 2" key="1">
    <citation type="journal article" date="2021" name="BMC Genomics">
        <title>Datura genome reveals duplications of psychoactive alkaloid biosynthetic genes and high mutation rate following tissue culture.</title>
        <authorList>
            <person name="Rajewski A."/>
            <person name="Carter-House D."/>
            <person name="Stajich J."/>
            <person name="Litt A."/>
        </authorList>
    </citation>
    <scope>NUCLEOTIDE SEQUENCE [LARGE SCALE GENOMIC DNA]</scope>
    <source>
        <strain evidence="1">AR-01</strain>
    </source>
</reference>
<dbReference type="EMBL" id="JACEIK010005194">
    <property type="protein sequence ID" value="MCE0480922.1"/>
    <property type="molecule type" value="Genomic_DNA"/>
</dbReference>
<name>A0ABS8VNC9_DATST</name>
<evidence type="ECO:0000313" key="1">
    <source>
        <dbReference type="EMBL" id="MCE0480922.1"/>
    </source>
</evidence>
<feature type="non-terminal residue" evidence="1">
    <location>
        <position position="1"/>
    </location>
</feature>
<dbReference type="Proteomes" id="UP000823775">
    <property type="component" value="Unassembled WGS sequence"/>
</dbReference>
<organism evidence="1 2">
    <name type="scientific">Datura stramonium</name>
    <name type="common">Jimsonweed</name>
    <name type="synonym">Common thornapple</name>
    <dbReference type="NCBI Taxonomy" id="4076"/>
    <lineage>
        <taxon>Eukaryota</taxon>
        <taxon>Viridiplantae</taxon>
        <taxon>Streptophyta</taxon>
        <taxon>Embryophyta</taxon>
        <taxon>Tracheophyta</taxon>
        <taxon>Spermatophyta</taxon>
        <taxon>Magnoliopsida</taxon>
        <taxon>eudicotyledons</taxon>
        <taxon>Gunneridae</taxon>
        <taxon>Pentapetalae</taxon>
        <taxon>asterids</taxon>
        <taxon>lamiids</taxon>
        <taxon>Solanales</taxon>
        <taxon>Solanaceae</taxon>
        <taxon>Solanoideae</taxon>
        <taxon>Datureae</taxon>
        <taxon>Datura</taxon>
    </lineage>
</organism>
<protein>
    <submittedName>
        <fullName evidence="1">Uncharacterized protein</fullName>
    </submittedName>
</protein>
<gene>
    <name evidence="1" type="ORF">HAX54_038153</name>
</gene>
<evidence type="ECO:0000313" key="2">
    <source>
        <dbReference type="Proteomes" id="UP000823775"/>
    </source>
</evidence>
<accession>A0ABS8VNC9</accession>
<proteinExistence type="predicted"/>
<keyword evidence="2" id="KW-1185">Reference proteome</keyword>
<comment type="caution">
    <text evidence="1">The sequence shown here is derived from an EMBL/GenBank/DDBJ whole genome shotgun (WGS) entry which is preliminary data.</text>
</comment>